<evidence type="ECO:0000256" key="1">
    <source>
        <dbReference type="SAM" id="Phobius"/>
    </source>
</evidence>
<feature type="transmembrane region" description="Helical" evidence="1">
    <location>
        <begin position="6"/>
        <end position="25"/>
    </location>
</feature>
<keyword evidence="3" id="KW-1185">Reference proteome</keyword>
<evidence type="ECO:0000313" key="2">
    <source>
        <dbReference type="EMBL" id="KJV05903.1"/>
    </source>
</evidence>
<keyword evidence="1" id="KW-0472">Membrane</keyword>
<dbReference type="EMBL" id="LAJX01000156">
    <property type="protein sequence ID" value="KJV05903.1"/>
    <property type="molecule type" value="Genomic_DNA"/>
</dbReference>
<accession>A0A0F3IH77</accession>
<sequence length="29" mass="3411">MSWIYLLTGVITLALFIYLIAALFYPEKF</sequence>
<name>A0A0F3IH77_9GAMM</name>
<dbReference type="RefSeq" id="WP_045779823.1">
    <property type="nucleotide sequence ID" value="NZ_LAJX01000156.1"/>
</dbReference>
<reference evidence="3" key="1">
    <citation type="submission" date="2015-03" db="EMBL/GenBank/DDBJ databases">
        <title>Draft genome sequence of a novel methanotroph (Sn10-6) isolated from flooded ricefield rhizosphere in India.</title>
        <authorList>
            <person name="Pandit P.S."/>
            <person name="Pore S.D."/>
            <person name="Arora P."/>
            <person name="Kapse N.G."/>
            <person name="Dhakephalkar P.K."/>
            <person name="Rahalkar M.C."/>
        </authorList>
    </citation>
    <scope>NUCLEOTIDE SEQUENCE [LARGE SCALE GENOMIC DNA]</scope>
    <source>
        <strain evidence="3">Sn10-6</strain>
    </source>
</reference>
<proteinExistence type="predicted"/>
<dbReference type="Pfam" id="PF09604">
    <property type="entry name" value="Potass_KdpF"/>
    <property type="match status" value="1"/>
</dbReference>
<dbReference type="Proteomes" id="UP000033684">
    <property type="component" value="Unassembled WGS sequence"/>
</dbReference>
<evidence type="ECO:0000313" key="3">
    <source>
        <dbReference type="Proteomes" id="UP000033684"/>
    </source>
</evidence>
<keyword evidence="1" id="KW-0812">Transmembrane</keyword>
<dbReference type="GO" id="GO:0005886">
    <property type="term" value="C:plasma membrane"/>
    <property type="evidence" value="ECO:0007669"/>
    <property type="project" value="InterPro"/>
</dbReference>
<protein>
    <submittedName>
        <fullName evidence="2">Potassium-transporting ATPase</fullName>
    </submittedName>
</protein>
<dbReference type="InterPro" id="IPR011726">
    <property type="entry name" value="KdpF"/>
</dbReference>
<organism evidence="2 3">
    <name type="scientific">Methylocucumis oryzae</name>
    <dbReference type="NCBI Taxonomy" id="1632867"/>
    <lineage>
        <taxon>Bacteria</taxon>
        <taxon>Pseudomonadati</taxon>
        <taxon>Pseudomonadota</taxon>
        <taxon>Gammaproteobacteria</taxon>
        <taxon>Methylococcales</taxon>
        <taxon>Methylococcaceae</taxon>
        <taxon>Methylocucumis</taxon>
    </lineage>
</organism>
<gene>
    <name evidence="2" type="ORF">VZ94_14830</name>
</gene>
<keyword evidence="1" id="KW-1133">Transmembrane helix</keyword>
<dbReference type="NCBIfam" id="TIGR02115">
    <property type="entry name" value="potass_kdpF"/>
    <property type="match status" value="1"/>
</dbReference>
<dbReference type="GO" id="GO:0008556">
    <property type="term" value="F:P-type potassium transmembrane transporter activity"/>
    <property type="evidence" value="ECO:0007669"/>
    <property type="project" value="InterPro"/>
</dbReference>
<comment type="caution">
    <text evidence="2">The sequence shown here is derived from an EMBL/GenBank/DDBJ whole genome shotgun (WGS) entry which is preliminary data.</text>
</comment>
<dbReference type="AlphaFoldDB" id="A0A0F3IH77"/>
<reference evidence="2 3" key="2">
    <citation type="journal article" date="2016" name="Microb. Ecol.">
        <title>Genome Characteristics of a Novel Type I Methanotroph (Sn10-6) Isolated from a Flooded Indian Rice Field.</title>
        <authorList>
            <person name="Rahalkar M.C."/>
            <person name="Pandit P.S."/>
            <person name="Dhakephalkar P.K."/>
            <person name="Pore S."/>
            <person name="Arora P."/>
            <person name="Kapse N."/>
        </authorList>
    </citation>
    <scope>NUCLEOTIDE SEQUENCE [LARGE SCALE GENOMIC DNA]</scope>
    <source>
        <strain evidence="2 3">Sn10-6</strain>
    </source>
</reference>